<evidence type="ECO:0000313" key="9">
    <source>
        <dbReference type="Proteomes" id="UP000316330"/>
    </source>
</evidence>
<proteinExistence type="predicted"/>
<dbReference type="CDD" id="cd06170">
    <property type="entry name" value="LuxR_C_like"/>
    <property type="match status" value="1"/>
</dbReference>
<dbReference type="SMART" id="SM00448">
    <property type="entry name" value="REC"/>
    <property type="match status" value="1"/>
</dbReference>
<dbReference type="Pfam" id="PF00196">
    <property type="entry name" value="GerE"/>
    <property type="match status" value="1"/>
</dbReference>
<keyword evidence="2" id="KW-0805">Transcription regulation</keyword>
<dbReference type="InterPro" id="IPR011006">
    <property type="entry name" value="CheY-like_superfamily"/>
</dbReference>
<sequence>MSQINRVLLAEPSQEHRERIKYLLELDPIFEVVAETDCGRDAISLTDSLKPELALVAVELHDMKGTQTIQEMKKMNPQMLVVLQAESADVEYFFEALKSGAQGYLFKSLHPASFHEYLRSLLIEDATLPRELGYQILKQFVTENIPHGEEPLLSVMETAVLRYLCRGFNIEEIADRLVIPDNAVKLILNDILFKLKLKSRTELVTYASDKGIFMSKASSKKRNRSVWIK</sequence>
<dbReference type="InterPro" id="IPR000792">
    <property type="entry name" value="Tscrpt_reg_LuxR_C"/>
</dbReference>
<dbReference type="InterPro" id="IPR001789">
    <property type="entry name" value="Sig_transdc_resp-reg_receiver"/>
</dbReference>
<protein>
    <submittedName>
        <fullName evidence="8">Response regulator transcription factor</fullName>
    </submittedName>
</protein>
<dbReference type="Pfam" id="PF00072">
    <property type="entry name" value="Response_reg"/>
    <property type="match status" value="1"/>
</dbReference>
<evidence type="ECO:0000256" key="5">
    <source>
        <dbReference type="PROSITE-ProRule" id="PRU00169"/>
    </source>
</evidence>
<dbReference type="GO" id="GO:0003677">
    <property type="term" value="F:DNA binding"/>
    <property type="evidence" value="ECO:0007669"/>
    <property type="project" value="UniProtKB-KW"/>
</dbReference>
<dbReference type="InterPro" id="IPR058245">
    <property type="entry name" value="NreC/VraR/RcsB-like_REC"/>
</dbReference>
<evidence type="ECO:0000256" key="1">
    <source>
        <dbReference type="ARBA" id="ARBA00022553"/>
    </source>
</evidence>
<evidence type="ECO:0000256" key="2">
    <source>
        <dbReference type="ARBA" id="ARBA00023015"/>
    </source>
</evidence>
<evidence type="ECO:0000259" key="7">
    <source>
        <dbReference type="PROSITE" id="PS50110"/>
    </source>
</evidence>
<reference evidence="8 9" key="1">
    <citation type="submission" date="2019-07" db="EMBL/GenBank/DDBJ databases">
        <authorList>
            <person name="Kim J."/>
        </authorList>
    </citation>
    <scope>NUCLEOTIDE SEQUENCE [LARGE SCALE GENOMIC DNA]</scope>
    <source>
        <strain evidence="8 9">G13</strain>
    </source>
</reference>
<dbReference type="SMART" id="SM00421">
    <property type="entry name" value="HTH_LUXR"/>
    <property type="match status" value="1"/>
</dbReference>
<dbReference type="CDD" id="cd17535">
    <property type="entry name" value="REC_NarL-like"/>
    <property type="match status" value="1"/>
</dbReference>
<dbReference type="Proteomes" id="UP000316330">
    <property type="component" value="Unassembled WGS sequence"/>
</dbReference>
<organism evidence="8 9">
    <name type="scientific">Cohnella terricola</name>
    <dbReference type="NCBI Taxonomy" id="1289167"/>
    <lineage>
        <taxon>Bacteria</taxon>
        <taxon>Bacillati</taxon>
        <taxon>Bacillota</taxon>
        <taxon>Bacilli</taxon>
        <taxon>Bacillales</taxon>
        <taxon>Paenibacillaceae</taxon>
        <taxon>Cohnella</taxon>
    </lineage>
</organism>
<evidence type="ECO:0000256" key="3">
    <source>
        <dbReference type="ARBA" id="ARBA00023125"/>
    </source>
</evidence>
<keyword evidence="4" id="KW-0804">Transcription</keyword>
<dbReference type="InterPro" id="IPR016032">
    <property type="entry name" value="Sig_transdc_resp-reg_C-effctor"/>
</dbReference>
<dbReference type="PROSITE" id="PS50043">
    <property type="entry name" value="HTH_LUXR_2"/>
    <property type="match status" value="1"/>
</dbReference>
<dbReference type="PROSITE" id="PS50110">
    <property type="entry name" value="RESPONSE_REGULATORY"/>
    <property type="match status" value="1"/>
</dbReference>
<feature type="domain" description="Response regulatory" evidence="7">
    <location>
        <begin position="6"/>
        <end position="122"/>
    </location>
</feature>
<dbReference type="RefSeq" id="WP_144697723.1">
    <property type="nucleotide sequence ID" value="NZ_VNJJ01000001.1"/>
</dbReference>
<gene>
    <name evidence="8" type="ORF">FPZ45_01625</name>
</gene>
<dbReference type="Gene3D" id="3.40.50.2300">
    <property type="match status" value="1"/>
</dbReference>
<comment type="caution">
    <text evidence="5">Lacks conserved residue(s) required for the propagation of feature annotation.</text>
</comment>
<evidence type="ECO:0000256" key="4">
    <source>
        <dbReference type="ARBA" id="ARBA00023163"/>
    </source>
</evidence>
<keyword evidence="9" id="KW-1185">Reference proteome</keyword>
<name>A0A559JWQ4_9BACL</name>
<keyword evidence="3" id="KW-0238">DNA-binding</keyword>
<dbReference type="GO" id="GO:0006355">
    <property type="term" value="P:regulation of DNA-templated transcription"/>
    <property type="evidence" value="ECO:0007669"/>
    <property type="project" value="InterPro"/>
</dbReference>
<dbReference type="SUPFAM" id="SSF46894">
    <property type="entry name" value="C-terminal effector domain of the bipartite response regulators"/>
    <property type="match status" value="1"/>
</dbReference>
<evidence type="ECO:0000259" key="6">
    <source>
        <dbReference type="PROSITE" id="PS50043"/>
    </source>
</evidence>
<dbReference type="OrthoDB" id="9780153at2"/>
<dbReference type="AlphaFoldDB" id="A0A559JWQ4"/>
<feature type="domain" description="HTH luxR-type" evidence="6">
    <location>
        <begin position="146"/>
        <end position="211"/>
    </location>
</feature>
<dbReference type="SUPFAM" id="SSF52172">
    <property type="entry name" value="CheY-like"/>
    <property type="match status" value="1"/>
</dbReference>
<comment type="caution">
    <text evidence="8">The sequence shown here is derived from an EMBL/GenBank/DDBJ whole genome shotgun (WGS) entry which is preliminary data.</text>
</comment>
<dbReference type="EMBL" id="VNJJ01000001">
    <property type="protein sequence ID" value="TVY04321.1"/>
    <property type="molecule type" value="Genomic_DNA"/>
</dbReference>
<evidence type="ECO:0000313" key="8">
    <source>
        <dbReference type="EMBL" id="TVY04321.1"/>
    </source>
</evidence>
<accession>A0A559JWQ4</accession>
<keyword evidence="1" id="KW-0597">Phosphoprotein</keyword>
<dbReference type="InterPro" id="IPR039420">
    <property type="entry name" value="WalR-like"/>
</dbReference>
<dbReference type="GO" id="GO:0000160">
    <property type="term" value="P:phosphorelay signal transduction system"/>
    <property type="evidence" value="ECO:0007669"/>
    <property type="project" value="InterPro"/>
</dbReference>
<dbReference type="PANTHER" id="PTHR43214">
    <property type="entry name" value="TWO-COMPONENT RESPONSE REGULATOR"/>
    <property type="match status" value="1"/>
</dbReference>